<dbReference type="PANTHER" id="PTHR37316">
    <property type="entry name" value="TEICHOIC ACID GLYCEROL-PHOSPHATE PRIMASE"/>
    <property type="match status" value="1"/>
</dbReference>
<evidence type="ECO:0000256" key="3">
    <source>
        <dbReference type="ARBA" id="ARBA00022475"/>
    </source>
</evidence>
<evidence type="ECO:0000256" key="2">
    <source>
        <dbReference type="ARBA" id="ARBA00010488"/>
    </source>
</evidence>
<evidence type="ECO:0000256" key="4">
    <source>
        <dbReference type="ARBA" id="ARBA00022679"/>
    </source>
</evidence>
<dbReference type="GO" id="GO:0005886">
    <property type="term" value="C:plasma membrane"/>
    <property type="evidence" value="ECO:0007669"/>
    <property type="project" value="UniProtKB-SubCell"/>
</dbReference>
<evidence type="ECO:0000313" key="7">
    <source>
        <dbReference type="EMBL" id="SDK14199.1"/>
    </source>
</evidence>
<dbReference type="EMBL" id="FNFL01000003">
    <property type="protein sequence ID" value="SDK14199.1"/>
    <property type="molecule type" value="Genomic_DNA"/>
</dbReference>
<protein>
    <submittedName>
        <fullName evidence="7">CDP-glycerol glycerophosphotransferase</fullName>
    </submittedName>
</protein>
<dbReference type="PANTHER" id="PTHR37316:SF3">
    <property type="entry name" value="TEICHOIC ACID GLYCEROL-PHOSPHATE TRANSFERASE"/>
    <property type="match status" value="1"/>
</dbReference>
<dbReference type="InterPro" id="IPR051612">
    <property type="entry name" value="Teichoic_Acid_Biosynth"/>
</dbReference>
<keyword evidence="3" id="KW-1003">Cell membrane</keyword>
<evidence type="ECO:0000256" key="6">
    <source>
        <dbReference type="ARBA" id="ARBA00023136"/>
    </source>
</evidence>
<evidence type="ECO:0000256" key="5">
    <source>
        <dbReference type="ARBA" id="ARBA00022944"/>
    </source>
</evidence>
<keyword evidence="6" id="KW-0472">Membrane</keyword>
<dbReference type="Pfam" id="PF04464">
    <property type="entry name" value="Glyphos_transf"/>
    <property type="match status" value="1"/>
</dbReference>
<dbReference type="Gene3D" id="3.40.50.12580">
    <property type="match status" value="1"/>
</dbReference>
<keyword evidence="4 7" id="KW-0808">Transferase</keyword>
<dbReference type="InterPro" id="IPR043149">
    <property type="entry name" value="TagF_N"/>
</dbReference>
<organism evidence="7 8">
    <name type="scientific">Sediminibacillus albus</name>
    <dbReference type="NCBI Taxonomy" id="407036"/>
    <lineage>
        <taxon>Bacteria</taxon>
        <taxon>Bacillati</taxon>
        <taxon>Bacillota</taxon>
        <taxon>Bacilli</taxon>
        <taxon>Bacillales</taxon>
        <taxon>Bacillaceae</taxon>
        <taxon>Sediminibacillus</taxon>
    </lineage>
</organism>
<dbReference type="InterPro" id="IPR007554">
    <property type="entry name" value="Glycerophosphate_synth"/>
</dbReference>
<dbReference type="AlphaFoldDB" id="A0A1G8ZGH6"/>
<keyword evidence="5" id="KW-0777">Teichoic acid biosynthesis</keyword>
<dbReference type="GO" id="GO:0019350">
    <property type="term" value="P:teichoic acid biosynthetic process"/>
    <property type="evidence" value="ECO:0007669"/>
    <property type="project" value="UniProtKB-KW"/>
</dbReference>
<reference evidence="7 8" key="1">
    <citation type="submission" date="2016-10" db="EMBL/GenBank/DDBJ databases">
        <authorList>
            <person name="de Groot N.N."/>
        </authorList>
    </citation>
    <scope>NUCLEOTIDE SEQUENCE [LARGE SCALE GENOMIC DNA]</scope>
    <source>
        <strain evidence="7 8">CGMCC 1.6502</strain>
    </source>
</reference>
<proteinExistence type="inferred from homology"/>
<dbReference type="SUPFAM" id="SSF53756">
    <property type="entry name" value="UDP-Glycosyltransferase/glycogen phosphorylase"/>
    <property type="match status" value="1"/>
</dbReference>
<dbReference type="Proteomes" id="UP000198694">
    <property type="component" value="Unassembled WGS sequence"/>
</dbReference>
<dbReference type="InterPro" id="IPR043148">
    <property type="entry name" value="TagF_C"/>
</dbReference>
<gene>
    <name evidence="7" type="ORF">SAMN05216243_2000</name>
</gene>
<sequence length="391" mass="46861">MAPIISILKKLFIRCYKILFTLMTKFPPNKRLVVFESFLGKQFSDNPRAVYEYMVEHNMDYTLYWSVDKRNEDLFKNKNLKTIRRLSLRWLLIMPRAKYWITNSRLPLWIPKPKHTTYVQTWHGTPLKKLAADMNEVHMPGTTTEKYKRNFIEEAAKWDFLVSPNQYSSEIFRRAFQFDKTLIESGYPRNDYLYYANNKETVDQLKQKHNLPKGKKIILYAPTWRDNQFHEKGQYKFDLSLNLAEMQKSLGSDYILLLRMHYLIAEDVDLSVYDGFAYDYSTYEDIRELYLMADLMITDYSSVFFDYANLQRPIIFFVYDIDEYRDKLRGFYFDLEEKAPGPLVKTTEEVINEIINFDKTPFILDGEFYERFCSWENGLAAKQVVETIFRK</sequence>
<accession>A0A1G8ZGH6</accession>
<dbReference type="STRING" id="407036.SAMN05216243_2000"/>
<comment type="similarity">
    <text evidence="2">Belongs to the CDP-glycerol glycerophosphotransferase family.</text>
</comment>
<evidence type="ECO:0000256" key="1">
    <source>
        <dbReference type="ARBA" id="ARBA00004202"/>
    </source>
</evidence>
<keyword evidence="8" id="KW-1185">Reference proteome</keyword>
<dbReference type="OrthoDB" id="9811865at2"/>
<dbReference type="GO" id="GO:0047355">
    <property type="term" value="F:CDP-glycerol glycerophosphotransferase activity"/>
    <property type="evidence" value="ECO:0007669"/>
    <property type="project" value="InterPro"/>
</dbReference>
<evidence type="ECO:0000313" key="8">
    <source>
        <dbReference type="Proteomes" id="UP000198694"/>
    </source>
</evidence>
<comment type="subcellular location">
    <subcellularLocation>
        <location evidence="1">Cell membrane</location>
        <topology evidence="1">Peripheral membrane protein</topology>
    </subcellularLocation>
</comment>
<dbReference type="Gene3D" id="3.40.50.11820">
    <property type="match status" value="1"/>
</dbReference>
<name>A0A1G8ZGH6_9BACI</name>